<comment type="caution">
    <text evidence="2">The sequence shown here is derived from an EMBL/GenBank/DDBJ whole genome shotgun (WGS) entry which is preliminary data.</text>
</comment>
<keyword evidence="3" id="KW-1185">Reference proteome</keyword>
<name>A0A9N7U7X7_PLEPL</name>
<gene>
    <name evidence="2" type="ORF">PLEPLA_LOCUS13959</name>
</gene>
<dbReference type="Proteomes" id="UP001153269">
    <property type="component" value="Unassembled WGS sequence"/>
</dbReference>
<reference evidence="2" key="1">
    <citation type="submission" date="2020-03" db="EMBL/GenBank/DDBJ databases">
        <authorList>
            <person name="Weist P."/>
        </authorList>
    </citation>
    <scope>NUCLEOTIDE SEQUENCE</scope>
</reference>
<dbReference type="AlphaFoldDB" id="A0A9N7U7X7"/>
<protein>
    <submittedName>
        <fullName evidence="2">Uncharacterized protein</fullName>
    </submittedName>
</protein>
<proteinExistence type="predicted"/>
<evidence type="ECO:0000256" key="1">
    <source>
        <dbReference type="SAM" id="MobiDB-lite"/>
    </source>
</evidence>
<evidence type="ECO:0000313" key="3">
    <source>
        <dbReference type="Proteomes" id="UP001153269"/>
    </source>
</evidence>
<sequence>MASISIIEAFSKVVQKHMPQFLSYLLMEDGSGRACDSESVVFIKINTSTGLGLGEPSLQREELKRFDPAESRSRRDSIPQRLKPAEPADAQRPSHSSWILVLGEGWAGVQSLEKRARGEEIT</sequence>
<feature type="region of interest" description="Disordered" evidence="1">
    <location>
        <begin position="49"/>
        <end position="94"/>
    </location>
</feature>
<organism evidence="2 3">
    <name type="scientific">Pleuronectes platessa</name>
    <name type="common">European plaice</name>
    <dbReference type="NCBI Taxonomy" id="8262"/>
    <lineage>
        <taxon>Eukaryota</taxon>
        <taxon>Metazoa</taxon>
        <taxon>Chordata</taxon>
        <taxon>Craniata</taxon>
        <taxon>Vertebrata</taxon>
        <taxon>Euteleostomi</taxon>
        <taxon>Actinopterygii</taxon>
        <taxon>Neopterygii</taxon>
        <taxon>Teleostei</taxon>
        <taxon>Neoteleostei</taxon>
        <taxon>Acanthomorphata</taxon>
        <taxon>Carangaria</taxon>
        <taxon>Pleuronectiformes</taxon>
        <taxon>Pleuronectoidei</taxon>
        <taxon>Pleuronectidae</taxon>
        <taxon>Pleuronectes</taxon>
    </lineage>
</organism>
<accession>A0A9N7U7X7</accession>
<dbReference type="EMBL" id="CADEAL010000854">
    <property type="protein sequence ID" value="CAB1426025.1"/>
    <property type="molecule type" value="Genomic_DNA"/>
</dbReference>
<evidence type="ECO:0000313" key="2">
    <source>
        <dbReference type="EMBL" id="CAB1426025.1"/>
    </source>
</evidence>
<feature type="compositionally biased region" description="Basic and acidic residues" evidence="1">
    <location>
        <begin position="58"/>
        <end position="86"/>
    </location>
</feature>